<sequence>ELADLVEWMYHSDQDWYKDADIPGVADENTPEWEQASQFQLPLAYRKAAVLRESLMSDEAKEKRRKKDQKVKKRKAMRDAAKGLDDEEKTAIRDQLQERSRHEVLSSMVPSATRKGSQNKKKDRKISFMKKVKKNYQKQMKKKALGDKVKEKALEKNALEDKKDEKNALEDAKHGKHEQDDKKSKQKKLPLEGKKDEKGKDEANVPLPPPAFAPPDGWEGKIRVTNELAGQTLYGRQGEALGVGEDEVHLVLEEDWRNKGDRKAWVKKEWITKVRGDEKVWRWPQLSMTSDVKLQMLYEAGLYTLDLDYIDQNGDVEIISEKSIKEDGIDTQTLVLGWALLRVAFNGKSMNELDSVRFMHPSMSYSLIGHQQNEHGNKDLMAPWEKVSEHAKRLFADKEKVFLIPIPAGGHWTLLVLDLRKDAIPREEQWGGKAEEGIQSMRCICIGLLEQEVAEAMGYGPAAIGWPWVAAQNWISKMRKLGEQLQVERNKRIQDLKKLDEKDKKNGEKMRLEREKVAELAGKMMAEHKKLNKMQEDAWKLVNEGGIQ</sequence>
<feature type="compositionally biased region" description="Basic and acidic residues" evidence="1">
    <location>
        <begin position="77"/>
        <end position="104"/>
    </location>
</feature>
<name>A0ABP0QFE6_9DINO</name>
<comment type="caution">
    <text evidence="2">The sequence shown here is derived from an EMBL/GenBank/DDBJ whole genome shotgun (WGS) entry which is preliminary data.</text>
</comment>
<protein>
    <recommendedName>
        <fullName evidence="4">Ubiquitin-like protease family profile domain-containing protein</fullName>
    </recommendedName>
</protein>
<feature type="non-terminal residue" evidence="2">
    <location>
        <position position="1"/>
    </location>
</feature>
<evidence type="ECO:0008006" key="4">
    <source>
        <dbReference type="Google" id="ProtNLM"/>
    </source>
</evidence>
<accession>A0ABP0QFE6</accession>
<feature type="non-terminal residue" evidence="2">
    <location>
        <position position="548"/>
    </location>
</feature>
<evidence type="ECO:0000313" key="3">
    <source>
        <dbReference type="Proteomes" id="UP001642464"/>
    </source>
</evidence>
<feature type="compositionally biased region" description="Basic and acidic residues" evidence="1">
    <location>
        <begin position="144"/>
        <end position="203"/>
    </location>
</feature>
<feature type="compositionally biased region" description="Basic residues" evidence="1">
    <location>
        <begin position="63"/>
        <end position="76"/>
    </location>
</feature>
<evidence type="ECO:0000313" key="2">
    <source>
        <dbReference type="EMBL" id="CAK9086763.1"/>
    </source>
</evidence>
<feature type="region of interest" description="Disordered" evidence="1">
    <location>
        <begin position="55"/>
        <end position="219"/>
    </location>
</feature>
<evidence type="ECO:0000256" key="1">
    <source>
        <dbReference type="SAM" id="MobiDB-lite"/>
    </source>
</evidence>
<proteinExistence type="predicted"/>
<dbReference type="EMBL" id="CAXAMM010039485">
    <property type="protein sequence ID" value="CAK9086763.1"/>
    <property type="molecule type" value="Genomic_DNA"/>
</dbReference>
<feature type="compositionally biased region" description="Basic residues" evidence="1">
    <location>
        <begin position="117"/>
        <end position="143"/>
    </location>
</feature>
<gene>
    <name evidence="2" type="ORF">SCF082_LOCUS41039</name>
</gene>
<organism evidence="2 3">
    <name type="scientific">Durusdinium trenchii</name>
    <dbReference type="NCBI Taxonomy" id="1381693"/>
    <lineage>
        <taxon>Eukaryota</taxon>
        <taxon>Sar</taxon>
        <taxon>Alveolata</taxon>
        <taxon>Dinophyceae</taxon>
        <taxon>Suessiales</taxon>
        <taxon>Symbiodiniaceae</taxon>
        <taxon>Durusdinium</taxon>
    </lineage>
</organism>
<dbReference type="Proteomes" id="UP001642464">
    <property type="component" value="Unassembled WGS sequence"/>
</dbReference>
<keyword evidence="3" id="KW-1185">Reference proteome</keyword>
<reference evidence="2 3" key="1">
    <citation type="submission" date="2024-02" db="EMBL/GenBank/DDBJ databases">
        <authorList>
            <person name="Chen Y."/>
            <person name="Shah S."/>
            <person name="Dougan E. K."/>
            <person name="Thang M."/>
            <person name="Chan C."/>
        </authorList>
    </citation>
    <scope>NUCLEOTIDE SEQUENCE [LARGE SCALE GENOMIC DNA]</scope>
</reference>